<dbReference type="InterPro" id="IPR001789">
    <property type="entry name" value="Sig_transdc_resp-reg_receiver"/>
</dbReference>
<dbReference type="Pfam" id="PF06580">
    <property type="entry name" value="His_kinase"/>
    <property type="match status" value="1"/>
</dbReference>
<keyword evidence="8" id="KW-0902">Two-component regulatory system</keyword>
<dbReference type="InterPro" id="IPR036890">
    <property type="entry name" value="HATPase_C_sf"/>
</dbReference>
<keyword evidence="7" id="KW-0067">ATP-binding</keyword>
<evidence type="ECO:0000256" key="10">
    <source>
        <dbReference type="SAM" id="Phobius"/>
    </source>
</evidence>
<evidence type="ECO:0000256" key="4">
    <source>
        <dbReference type="ARBA" id="ARBA00022679"/>
    </source>
</evidence>
<evidence type="ECO:0000259" key="11">
    <source>
        <dbReference type="PROSITE" id="PS50109"/>
    </source>
</evidence>
<dbReference type="GO" id="GO:0000155">
    <property type="term" value="F:phosphorelay sensor kinase activity"/>
    <property type="evidence" value="ECO:0007669"/>
    <property type="project" value="InterPro"/>
</dbReference>
<dbReference type="Gene3D" id="3.30.565.10">
    <property type="entry name" value="Histidine kinase-like ATPase, C-terminal domain"/>
    <property type="match status" value="2"/>
</dbReference>
<evidence type="ECO:0000259" key="12">
    <source>
        <dbReference type="PROSITE" id="PS50110"/>
    </source>
</evidence>
<gene>
    <name evidence="13" type="ORF">UQ64_11725</name>
</gene>
<dbReference type="Pfam" id="PF00072">
    <property type="entry name" value="Response_reg"/>
    <property type="match status" value="1"/>
</dbReference>
<dbReference type="PROSITE" id="PS50109">
    <property type="entry name" value="HIS_KIN"/>
    <property type="match status" value="2"/>
</dbReference>
<dbReference type="Gene3D" id="2.60.120.260">
    <property type="entry name" value="Galactose-binding domain-like"/>
    <property type="match status" value="1"/>
</dbReference>
<comment type="caution">
    <text evidence="13">The sequence shown here is derived from an EMBL/GenBank/DDBJ whole genome shotgun (WGS) entry which is preliminary data.</text>
</comment>
<dbReference type="AlphaFoldDB" id="A0A0W1B205"/>
<dbReference type="EMBL" id="LCZJ02000018">
    <property type="protein sequence ID" value="KTD87475.1"/>
    <property type="molecule type" value="Genomic_DNA"/>
</dbReference>
<evidence type="ECO:0000313" key="14">
    <source>
        <dbReference type="Proteomes" id="UP000054709"/>
    </source>
</evidence>
<dbReference type="PANTHER" id="PTHR43547">
    <property type="entry name" value="TWO-COMPONENT HISTIDINE KINASE"/>
    <property type="match status" value="1"/>
</dbReference>
<dbReference type="InterPro" id="IPR010559">
    <property type="entry name" value="Sig_transdc_His_kin_internal"/>
</dbReference>
<feature type="transmembrane region" description="Helical" evidence="10">
    <location>
        <begin position="12"/>
        <end position="30"/>
    </location>
</feature>
<feature type="transmembrane region" description="Helical" evidence="10">
    <location>
        <begin position="368"/>
        <end position="388"/>
    </location>
</feature>
<keyword evidence="10" id="KW-1133">Transmembrane helix</keyword>
<proteinExistence type="predicted"/>
<dbReference type="EC" id="2.7.13.3" evidence="2"/>
<dbReference type="SUPFAM" id="SSF47384">
    <property type="entry name" value="Homodimeric domain of signal transducing histidine kinase"/>
    <property type="match status" value="1"/>
</dbReference>
<dbReference type="Gene3D" id="1.10.287.130">
    <property type="match status" value="1"/>
</dbReference>
<dbReference type="GO" id="GO:0005524">
    <property type="term" value="F:ATP binding"/>
    <property type="evidence" value="ECO:0007669"/>
    <property type="project" value="UniProtKB-KW"/>
</dbReference>
<evidence type="ECO:0000256" key="5">
    <source>
        <dbReference type="ARBA" id="ARBA00022741"/>
    </source>
</evidence>
<evidence type="ECO:0000256" key="9">
    <source>
        <dbReference type="PROSITE-ProRule" id="PRU00169"/>
    </source>
</evidence>
<evidence type="ECO:0000313" key="13">
    <source>
        <dbReference type="EMBL" id="KTD87475.1"/>
    </source>
</evidence>
<feature type="transmembrane region" description="Helical" evidence="10">
    <location>
        <begin position="275"/>
        <end position="297"/>
    </location>
</feature>
<dbReference type="Gene3D" id="3.40.50.2300">
    <property type="match status" value="1"/>
</dbReference>
<dbReference type="Pfam" id="PF02518">
    <property type="entry name" value="HATPase_c"/>
    <property type="match status" value="2"/>
</dbReference>
<reference evidence="13 14" key="1">
    <citation type="journal article" date="2015" name="Int. Biodeterior. Biodegradation">
        <title>Physiological and genetic screening methods for the isolation of methyl tert-butyl ether-degrading bacteria for bioremediation purposes.</title>
        <authorList>
            <person name="Guisado I.M."/>
            <person name="Purswani J."/>
            <person name="Gonzalez Lopez J."/>
            <person name="Pozo C."/>
        </authorList>
    </citation>
    <scope>NUCLEOTIDE SEQUENCE [LARGE SCALE GENOMIC DNA]</scope>
    <source>
        <strain evidence="13 14">SH7</strain>
    </source>
</reference>
<evidence type="ECO:0000256" key="2">
    <source>
        <dbReference type="ARBA" id="ARBA00012438"/>
    </source>
</evidence>
<keyword evidence="10" id="KW-0812">Transmembrane</keyword>
<feature type="modified residue" description="4-aspartylphosphate" evidence="9">
    <location>
        <position position="763"/>
    </location>
</feature>
<dbReference type="InterPro" id="IPR004358">
    <property type="entry name" value="Sig_transdc_His_kin-like_C"/>
</dbReference>
<organism evidence="13 14">
    <name type="scientific">Paenibacillus etheri</name>
    <dbReference type="NCBI Taxonomy" id="1306852"/>
    <lineage>
        <taxon>Bacteria</taxon>
        <taxon>Bacillati</taxon>
        <taxon>Bacillota</taxon>
        <taxon>Bacilli</taxon>
        <taxon>Bacillales</taxon>
        <taxon>Paenibacillaceae</taxon>
        <taxon>Paenibacillus</taxon>
    </lineage>
</organism>
<evidence type="ECO:0000256" key="7">
    <source>
        <dbReference type="ARBA" id="ARBA00022840"/>
    </source>
</evidence>
<evidence type="ECO:0000256" key="6">
    <source>
        <dbReference type="ARBA" id="ARBA00022777"/>
    </source>
</evidence>
<dbReference type="InterPro" id="IPR005467">
    <property type="entry name" value="His_kinase_dom"/>
</dbReference>
<dbReference type="InterPro" id="IPR011006">
    <property type="entry name" value="CheY-like_superfamily"/>
</dbReference>
<keyword evidence="5" id="KW-0547">Nucleotide-binding</keyword>
<dbReference type="InterPro" id="IPR008979">
    <property type="entry name" value="Galactose-bd-like_sf"/>
</dbReference>
<evidence type="ECO:0000256" key="1">
    <source>
        <dbReference type="ARBA" id="ARBA00000085"/>
    </source>
</evidence>
<keyword evidence="3 9" id="KW-0597">Phosphoprotein</keyword>
<protein>
    <recommendedName>
        <fullName evidence="2">histidine kinase</fullName>
        <ecNumber evidence="2">2.7.13.3</ecNumber>
    </recommendedName>
</protein>
<dbReference type="InterPro" id="IPR036097">
    <property type="entry name" value="HisK_dim/P_sf"/>
</dbReference>
<feature type="domain" description="Histidine kinase" evidence="11">
    <location>
        <begin position="443"/>
        <end position="657"/>
    </location>
</feature>
<dbReference type="SMART" id="SM00387">
    <property type="entry name" value="HATPase_c"/>
    <property type="match status" value="2"/>
</dbReference>
<dbReference type="CDD" id="cd00082">
    <property type="entry name" value="HisKA"/>
    <property type="match status" value="1"/>
</dbReference>
<name>A0A0W1B205_9BACL</name>
<dbReference type="InterPro" id="IPR003661">
    <property type="entry name" value="HisK_dim/P_dom"/>
</dbReference>
<dbReference type="SMART" id="SM00388">
    <property type="entry name" value="HisKA"/>
    <property type="match status" value="1"/>
</dbReference>
<dbReference type="OrthoDB" id="9809348at2"/>
<evidence type="ECO:0000256" key="8">
    <source>
        <dbReference type="ARBA" id="ARBA00023012"/>
    </source>
</evidence>
<dbReference type="RefSeq" id="WP_060622993.1">
    <property type="nucleotide sequence ID" value="NZ_LCZJ02000018.1"/>
</dbReference>
<sequence length="1040" mass="118104">MRTSENKIKLSHMLYIIVFIGLLIVVRWGWHNHFSFSNPPTVKQGVLDLRGLDIESLSSFPLDGEWEFYPEQWVNATNINHATKGQRLQVPGNWTAKFNPTDQEKAYGYGTYHLRILLDQPLSEPLSFWFQSVYTASEVEINGTVLSRFGKLSEEKEGHVSVAKSFLISYVPTDQNQMDLFVRASNYGSPLKGGIVRSVEFGIQHEIDTVYWNSIGLQLIVAVLLLIHGLYLLIIYLMDVRKTELIIFFSMMVAAAVSIGVEHNGLLFRFLQVDFAWTLKLKVLSYIGFCLFLFLMGRELFGNLRKGKAFYSYILSLLGFTLFIIFGPEETVLYSIEKGVYMILYYIPVFWTAYYFMKMVYIQAEGALFLLCSVLAVINNILWASVYYAGTSQFMFYPVDLIAALAAFSTYWFRRYFHQSHQNVLLNAQLAEANKLKDRFLANTSHELRTPLHGIMNIAQSVLTRKKNVLDEESQRDMELLIMVSRRMSLMLNDLLDVVRLQDKRIVMNIKAVQVRSLVEGVLDMLRFLTGGTKVELSMHIDENLPCVYADEERLVQILINLVHNALKYTEQGKVELVAEQVGRDVWIHVTDTGIGMDEALKKRVFMRYEQGAYGEGGIGLGLSICKELVELHGSELLLQSQPGQGSKFSFKLPVADERVQSSISDAQLEKDTETLLPFSAWITAETSTMVAATYSTKEVAHLTKMETGSDLIRVLAVDDDSVNLKVLQNILSDGTYQIVTTTSAREALDKLNHDRFDLIIADVMMPGMSGYELTRLIRERFTMYELPIILLTARSEPEDVYAGFLAGANDYVTKPVDAMELKYRALSLSSMKRAVNDRLRMEGAYLQAQIHPHFLFNTLNSIMSLSDFDTAKMRELSDAFTTYLRISFDFLNAGKLVTLSQELELVENYIYIQQQRFEERLHVEWEVDANLDMLMPPLTIQPLVENAVRHGVLGRAKGGTLRIHIETLADAVHFKIEDTGMGMDEAQVNKLLNPKEFKNQGIGLLNTDRRLTQLYGQGLNIQSIPGLGTTVSFIIPDQG</sequence>
<comment type="catalytic activity">
    <reaction evidence="1">
        <text>ATP + protein L-histidine = ADP + protein N-phospho-L-histidine.</text>
        <dbReference type="EC" id="2.7.13.3"/>
    </reaction>
</comment>
<evidence type="ECO:0000256" key="3">
    <source>
        <dbReference type="ARBA" id="ARBA00022553"/>
    </source>
</evidence>
<keyword evidence="6" id="KW-0418">Kinase</keyword>
<dbReference type="SUPFAM" id="SSF52172">
    <property type="entry name" value="CheY-like"/>
    <property type="match status" value="1"/>
</dbReference>
<feature type="transmembrane region" description="Helical" evidence="10">
    <location>
        <begin position="215"/>
        <end position="238"/>
    </location>
</feature>
<keyword evidence="14" id="KW-1185">Reference proteome</keyword>
<feature type="transmembrane region" description="Helical" evidence="10">
    <location>
        <begin position="339"/>
        <end position="356"/>
    </location>
</feature>
<feature type="transmembrane region" description="Helical" evidence="10">
    <location>
        <begin position="245"/>
        <end position="263"/>
    </location>
</feature>
<dbReference type="PANTHER" id="PTHR43547:SF2">
    <property type="entry name" value="HYBRID SIGNAL TRANSDUCTION HISTIDINE KINASE C"/>
    <property type="match status" value="1"/>
</dbReference>
<feature type="transmembrane region" description="Helical" evidence="10">
    <location>
        <begin position="309"/>
        <end position="327"/>
    </location>
</feature>
<keyword evidence="4" id="KW-0808">Transferase</keyword>
<dbReference type="PRINTS" id="PR00344">
    <property type="entry name" value="BCTRLSENSOR"/>
</dbReference>
<feature type="domain" description="Response regulatory" evidence="12">
    <location>
        <begin position="714"/>
        <end position="830"/>
    </location>
</feature>
<dbReference type="SUPFAM" id="SSF49785">
    <property type="entry name" value="Galactose-binding domain-like"/>
    <property type="match status" value="1"/>
</dbReference>
<dbReference type="Pfam" id="PF00512">
    <property type="entry name" value="HisKA"/>
    <property type="match status" value="1"/>
</dbReference>
<dbReference type="InterPro" id="IPR003594">
    <property type="entry name" value="HATPase_dom"/>
</dbReference>
<dbReference type="SMART" id="SM00448">
    <property type="entry name" value="REC"/>
    <property type="match status" value="1"/>
</dbReference>
<dbReference type="GO" id="GO:0016020">
    <property type="term" value="C:membrane"/>
    <property type="evidence" value="ECO:0007669"/>
    <property type="project" value="InterPro"/>
</dbReference>
<feature type="domain" description="Histidine kinase" evidence="11">
    <location>
        <begin position="941"/>
        <end position="1040"/>
    </location>
</feature>
<accession>A0A0W1B205</accession>
<dbReference type="Proteomes" id="UP000054709">
    <property type="component" value="Unassembled WGS sequence"/>
</dbReference>
<keyword evidence="10" id="KW-0472">Membrane</keyword>
<dbReference type="SUPFAM" id="SSF55874">
    <property type="entry name" value="ATPase domain of HSP90 chaperone/DNA topoisomerase II/histidine kinase"/>
    <property type="match status" value="2"/>
</dbReference>
<dbReference type="PROSITE" id="PS50110">
    <property type="entry name" value="RESPONSE_REGULATORY"/>
    <property type="match status" value="1"/>
</dbReference>